<name>A0A317VDG7_9EURO</name>
<dbReference type="Pfam" id="PF10358">
    <property type="entry name" value="NT-C2"/>
    <property type="match status" value="1"/>
</dbReference>
<dbReference type="InterPro" id="IPR039931">
    <property type="entry name" value="EEIG1/2-like"/>
</dbReference>
<evidence type="ECO:0000313" key="3">
    <source>
        <dbReference type="EMBL" id="PWY72413.1"/>
    </source>
</evidence>
<feature type="region of interest" description="Disordered" evidence="1">
    <location>
        <begin position="212"/>
        <end position="265"/>
    </location>
</feature>
<sequence length="1087" mass="122685">MSGTAFVKWRLPSSSAPEHHGHTDKAVIVDHRAYWNYDKILQVRLTIDRNQSLHECELYFEIIQEFASGGNNEKNLLGRIRLNLSEYVDKSDDDEGIVRRYLMQDSKINSTLKVGIAIRQVEGDRNFITPPLKSAMVFGGIAGVVSSEQSEHDELGRLPTINSQNRETTDMQDMYRRTLAASWNSRADDLPADKLIEELFSGGISWADNHDARAEKSVEHQSERLSASGSLGVKQAMLESRLSPPSFERRPRSSSSNHFRNDGKGAEFAPAINHARKAGSIEQQLYDNPKGKVWKNRSTEFELSEFDVREDLRSWEVMDKEASRLLSCRLFPECRGSPLSPSLRRRNVSARFESSASNATGNDATANDATTSPRTPRRSTFIPKGGLKVPLSVGSLGGAAEVVLVRERWVRKERKGRTSPKVEERTNEPEEVTKSDNGSLPYFLEELRKDDEYLDNNVLQNRIESFRSDFQPLDKLTPTEWTTLRETLGSSFTLRQLTDYITKVGKYNRVRIGLDFDHNTDKMGEWTPGTSEFLETELGSRGSVAERVAAAQALKGKYLLAEKILRDCWQLGIIDEVGQRDIHLPAHSLSLLLSSKHFSFEELAGLYEAKIDVTHFLGLVRITGKQEVCDSISEIVHDSLARIRQEDISLPPDNSVTNANAIFTPNFLSWITKTYAVAFENTTQPPDKIFYLVENKQDADNARRVLNLAYHSANARLAPFSTYVSPAEPFWVHDFDPEDNLTWFDKQKKWFRWGLPATHATESNTSETPFFDKHPTRLSNELLKLLRRQRTPSRAGQPPNTGIQESITAAVGSCLFLRKPNSEESTASASKLGQMALPRTFSTDIPRAAPFLRGLQPQPIDEYQKAHRIRLIPSAFNAHVFPQLELEVTAKTTHRAKDDHEPEFVMRSAKAILLESNLDFLLPENGLDLRFTRKLTREILKTPHDGSGSDPSPLESLEECLRDLFTRCTSAESDLPLPPSIQLSLPRQFLPSDAPDSAEYTFLPVSDIRSTRVYRYEFLDHQLNYTFHESGPFNAAENTNMFLNMNMPAAAAGESTLAAQDHAIQESFHTFYNTACALAFELDRARL</sequence>
<feature type="compositionally biased region" description="Basic and acidic residues" evidence="1">
    <location>
        <begin position="420"/>
        <end position="434"/>
    </location>
</feature>
<feature type="domain" description="C2 NT-type" evidence="2">
    <location>
        <begin position="1"/>
        <end position="120"/>
    </location>
</feature>
<dbReference type="RefSeq" id="XP_025396515.1">
    <property type="nucleotide sequence ID" value="XM_025539582.1"/>
</dbReference>
<dbReference type="GeneID" id="37061819"/>
<dbReference type="STRING" id="1448321.A0A317VDG7"/>
<keyword evidence="4" id="KW-1185">Reference proteome</keyword>
<feature type="compositionally biased region" description="Basic and acidic residues" evidence="1">
    <location>
        <begin position="212"/>
        <end position="223"/>
    </location>
</feature>
<gene>
    <name evidence="3" type="ORF">BO70DRAFT_297789</name>
</gene>
<protein>
    <recommendedName>
        <fullName evidence="2">C2 NT-type domain-containing protein</fullName>
    </recommendedName>
</protein>
<dbReference type="Pfam" id="PF20776">
    <property type="entry name" value="SLS1_N"/>
    <property type="match status" value="1"/>
</dbReference>
<dbReference type="Pfam" id="PF20777">
    <property type="entry name" value="KH_SLS1_2"/>
    <property type="match status" value="1"/>
</dbReference>
<proteinExistence type="predicted"/>
<comment type="caution">
    <text evidence="3">The sequence shown here is derived from an EMBL/GenBank/DDBJ whole genome shotgun (WGS) entry which is preliminary data.</text>
</comment>
<organism evidence="3 4">
    <name type="scientific">Aspergillus heteromorphus CBS 117.55</name>
    <dbReference type="NCBI Taxonomy" id="1448321"/>
    <lineage>
        <taxon>Eukaryota</taxon>
        <taxon>Fungi</taxon>
        <taxon>Dikarya</taxon>
        <taxon>Ascomycota</taxon>
        <taxon>Pezizomycotina</taxon>
        <taxon>Eurotiomycetes</taxon>
        <taxon>Eurotiomycetidae</taxon>
        <taxon>Eurotiales</taxon>
        <taxon>Aspergillaceae</taxon>
        <taxon>Aspergillus</taxon>
        <taxon>Aspergillus subgen. Circumdati</taxon>
    </lineage>
</organism>
<dbReference type="PANTHER" id="PTHR21456">
    <property type="entry name" value="FAMILY WITH SEQUENCE SIMILARITY 102"/>
    <property type="match status" value="1"/>
</dbReference>
<dbReference type="AlphaFoldDB" id="A0A317VDG7"/>
<dbReference type="OrthoDB" id="3365224at2759"/>
<evidence type="ECO:0000259" key="2">
    <source>
        <dbReference type="PROSITE" id="PS51840"/>
    </source>
</evidence>
<dbReference type="InterPro" id="IPR048400">
    <property type="entry name" value="SLS1_N"/>
</dbReference>
<dbReference type="PANTHER" id="PTHR21456:SF1">
    <property type="entry name" value="C2 NT-TYPE DOMAIN-CONTAINING PROTEIN"/>
    <property type="match status" value="1"/>
</dbReference>
<dbReference type="InterPro" id="IPR048401">
    <property type="entry name" value="SLS1_C"/>
</dbReference>
<feature type="region of interest" description="Disordered" evidence="1">
    <location>
        <begin position="149"/>
        <end position="171"/>
    </location>
</feature>
<dbReference type="InterPro" id="IPR019448">
    <property type="entry name" value="NT-C2"/>
</dbReference>
<dbReference type="EMBL" id="MSFL01000026">
    <property type="protein sequence ID" value="PWY72413.1"/>
    <property type="molecule type" value="Genomic_DNA"/>
</dbReference>
<feature type="compositionally biased region" description="Low complexity" evidence="1">
    <location>
        <begin position="354"/>
        <end position="380"/>
    </location>
</feature>
<reference evidence="3 4" key="1">
    <citation type="submission" date="2016-12" db="EMBL/GenBank/DDBJ databases">
        <title>The genomes of Aspergillus section Nigri reveals drivers in fungal speciation.</title>
        <authorList>
            <consortium name="DOE Joint Genome Institute"/>
            <person name="Vesth T.C."/>
            <person name="Nybo J."/>
            <person name="Theobald S."/>
            <person name="Brandl J."/>
            <person name="Frisvad J.C."/>
            <person name="Nielsen K.F."/>
            <person name="Lyhne E.K."/>
            <person name="Kogle M.E."/>
            <person name="Kuo A."/>
            <person name="Riley R."/>
            <person name="Clum A."/>
            <person name="Nolan M."/>
            <person name="Lipzen A."/>
            <person name="Salamov A."/>
            <person name="Henrissat B."/>
            <person name="Wiebenga A."/>
            <person name="De Vries R.P."/>
            <person name="Grigoriev I.V."/>
            <person name="Mortensen U.H."/>
            <person name="Andersen M.R."/>
            <person name="Baker S.E."/>
        </authorList>
    </citation>
    <scope>NUCLEOTIDE SEQUENCE [LARGE SCALE GENOMIC DNA]</scope>
    <source>
        <strain evidence="3 4">CBS 117.55</strain>
    </source>
</reference>
<dbReference type="VEuPathDB" id="FungiDB:BO70DRAFT_297789"/>
<dbReference type="PROSITE" id="PS51840">
    <property type="entry name" value="C2_NT"/>
    <property type="match status" value="1"/>
</dbReference>
<feature type="region of interest" description="Disordered" evidence="1">
    <location>
        <begin position="339"/>
        <end position="384"/>
    </location>
</feature>
<dbReference type="InterPro" id="IPR048748">
    <property type="entry name" value="SLS1_KH2"/>
</dbReference>
<evidence type="ECO:0000256" key="1">
    <source>
        <dbReference type="SAM" id="MobiDB-lite"/>
    </source>
</evidence>
<dbReference type="Proteomes" id="UP000247233">
    <property type="component" value="Unassembled WGS sequence"/>
</dbReference>
<dbReference type="Pfam" id="PF20778">
    <property type="entry name" value="SLS1_C"/>
    <property type="match status" value="1"/>
</dbReference>
<feature type="region of interest" description="Disordered" evidence="1">
    <location>
        <begin position="414"/>
        <end position="437"/>
    </location>
</feature>
<accession>A0A317VDG7</accession>
<evidence type="ECO:0000313" key="4">
    <source>
        <dbReference type="Proteomes" id="UP000247233"/>
    </source>
</evidence>